<dbReference type="InterPro" id="IPR009057">
    <property type="entry name" value="Homeodomain-like_sf"/>
</dbReference>
<keyword evidence="4" id="KW-0812">Transmembrane</keyword>
<keyword evidence="7" id="KW-1185">Reference proteome</keyword>
<evidence type="ECO:0000256" key="1">
    <source>
        <dbReference type="ARBA" id="ARBA00023015"/>
    </source>
</evidence>
<sequence length="772" mass="86527">MKKWSSILANLAVSYISIVLVIVLLLCSAFYVYFSGAYKEELRNRNQLVLANAAQTIETSVLQRVKQIYLDLSLNKTADVRAFADASFASSPSKALELQEVLKSKVTGNSDIIHAVHLYSPGQNRMISSLYGLVFNVDQGNSYPYFADWVGGMRSNKQNSLWTPVRLVPQDIFSSLSGGKGEALLTYAHGYPYQASGANSELIIAIDVKESAINAILADKLSLSYRGTFVLDAYGNPINDHGQEASAMSAAYSASIFKTILAKEKAGSFNDSINGVQQFVSYQAFNSVDWKLYSAVPSHLFYQKSIFVQKLVLGIGIAAIAIGILLSAIFARATYRPIKRLAGKIRGLSGHMTDPSGNEFRLIDSAFSRLNDKVSSLEETLQANSLAIRHNVVLNLLNNSYTREKLAEELQFLSIDREYPSYCCMIVHSGEALAKLDFRNLQYMMYGIINQLEALSLPDARIIAQELPDKKIAVLLFSERNEDELLEHLSRYVLAAGQQHVQMQLQLSWGSPVSDIMDVHQSYKEAVTLMKYGYFYPESSILKDIGLLSRESSIEEIPQPLLIRFREKLHARQLPETLSAVEQLVSHMREGHYSADYCHYIMANTVFVFSECLKSVRYQPPAGGALDYYHQYEKKHDIFVFRDWLVEAITTYMEQMEKRNNDRSTSSVEAAKQYILGNLSQDLSLDAVAAKAFISPKYLSKLFKEETGVTYTEYVTSSRMERAKELIESNTMTIEQVAGEVGYATVAYFIKKFKEAYGCTPGSYLRHSALEA</sequence>
<reference evidence="6 7" key="1">
    <citation type="submission" date="2016-05" db="EMBL/GenBank/DDBJ databases">
        <title>Paenibacillus oryzae. sp. nov., isolated from the rice root.</title>
        <authorList>
            <person name="Zhang J."/>
            <person name="Zhang X."/>
        </authorList>
    </citation>
    <scope>NUCLEOTIDE SEQUENCE [LARGE SCALE GENOMIC DNA]</scope>
    <source>
        <strain evidence="6 7">1DrF-4</strain>
    </source>
</reference>
<keyword evidence="4" id="KW-1133">Transmembrane helix</keyword>
<keyword evidence="2" id="KW-0238">DNA-binding</keyword>
<organism evidence="6 7">
    <name type="scientific">Paenibacillus oryzae</name>
    <dbReference type="NCBI Taxonomy" id="1844972"/>
    <lineage>
        <taxon>Bacteria</taxon>
        <taxon>Bacillati</taxon>
        <taxon>Bacillota</taxon>
        <taxon>Bacilli</taxon>
        <taxon>Bacillales</taxon>
        <taxon>Paenibacillaceae</taxon>
        <taxon>Paenibacillus</taxon>
    </lineage>
</organism>
<accession>A0A1A5YU36</accession>
<dbReference type="STRING" id="1844972.A7K91_19830"/>
<dbReference type="GO" id="GO:0003700">
    <property type="term" value="F:DNA-binding transcription factor activity"/>
    <property type="evidence" value="ECO:0007669"/>
    <property type="project" value="InterPro"/>
</dbReference>
<feature type="transmembrane region" description="Helical" evidence="4">
    <location>
        <begin position="311"/>
        <end position="331"/>
    </location>
</feature>
<dbReference type="GO" id="GO:0043565">
    <property type="term" value="F:sequence-specific DNA binding"/>
    <property type="evidence" value="ECO:0007669"/>
    <property type="project" value="InterPro"/>
</dbReference>
<dbReference type="Gene3D" id="1.10.10.60">
    <property type="entry name" value="Homeodomain-like"/>
    <property type="match status" value="2"/>
</dbReference>
<keyword evidence="3" id="KW-0804">Transcription</keyword>
<protein>
    <recommendedName>
        <fullName evidence="5">HTH araC/xylS-type domain-containing protein</fullName>
    </recommendedName>
</protein>
<dbReference type="InterPro" id="IPR018060">
    <property type="entry name" value="HTH_AraC"/>
</dbReference>
<dbReference type="PANTHER" id="PTHR43280:SF2">
    <property type="entry name" value="HTH-TYPE TRANSCRIPTIONAL REGULATOR EXSA"/>
    <property type="match status" value="1"/>
</dbReference>
<dbReference type="SMART" id="SM00342">
    <property type="entry name" value="HTH_ARAC"/>
    <property type="match status" value="1"/>
</dbReference>
<dbReference type="Proteomes" id="UP000092024">
    <property type="component" value="Unassembled WGS sequence"/>
</dbReference>
<feature type="transmembrane region" description="Helical" evidence="4">
    <location>
        <begin position="12"/>
        <end position="34"/>
    </location>
</feature>
<dbReference type="PROSITE" id="PS01124">
    <property type="entry name" value="HTH_ARAC_FAMILY_2"/>
    <property type="match status" value="1"/>
</dbReference>
<evidence type="ECO:0000256" key="4">
    <source>
        <dbReference type="SAM" id="Phobius"/>
    </source>
</evidence>
<feature type="domain" description="HTH araC/xylS-type" evidence="5">
    <location>
        <begin position="669"/>
        <end position="767"/>
    </location>
</feature>
<dbReference type="EMBL" id="LYPA01000021">
    <property type="protein sequence ID" value="OBR69137.1"/>
    <property type="molecule type" value="Genomic_DNA"/>
</dbReference>
<evidence type="ECO:0000256" key="3">
    <source>
        <dbReference type="ARBA" id="ARBA00023163"/>
    </source>
</evidence>
<evidence type="ECO:0000313" key="6">
    <source>
        <dbReference type="EMBL" id="OBR69137.1"/>
    </source>
</evidence>
<dbReference type="SUPFAM" id="SSF46689">
    <property type="entry name" value="Homeodomain-like"/>
    <property type="match status" value="2"/>
</dbReference>
<keyword evidence="4" id="KW-0472">Membrane</keyword>
<dbReference type="OrthoDB" id="2659895at2"/>
<evidence type="ECO:0000313" key="7">
    <source>
        <dbReference type="Proteomes" id="UP000092024"/>
    </source>
</evidence>
<proteinExistence type="predicted"/>
<name>A0A1A5YU36_9BACL</name>
<dbReference type="PANTHER" id="PTHR43280">
    <property type="entry name" value="ARAC-FAMILY TRANSCRIPTIONAL REGULATOR"/>
    <property type="match status" value="1"/>
</dbReference>
<keyword evidence="1" id="KW-0805">Transcription regulation</keyword>
<dbReference type="Pfam" id="PF12833">
    <property type="entry name" value="HTH_18"/>
    <property type="match status" value="1"/>
</dbReference>
<evidence type="ECO:0000256" key="2">
    <source>
        <dbReference type="ARBA" id="ARBA00023125"/>
    </source>
</evidence>
<evidence type="ECO:0000259" key="5">
    <source>
        <dbReference type="PROSITE" id="PS01124"/>
    </source>
</evidence>
<comment type="caution">
    <text evidence="6">The sequence shown here is derived from an EMBL/GenBank/DDBJ whole genome shotgun (WGS) entry which is preliminary data.</text>
</comment>
<gene>
    <name evidence="6" type="ORF">A7K91_19830</name>
</gene>
<dbReference type="AlphaFoldDB" id="A0A1A5YU36"/>
<dbReference type="RefSeq" id="WP_068678683.1">
    <property type="nucleotide sequence ID" value="NZ_LYPA01000021.1"/>
</dbReference>